<sequence length="29" mass="3580">MQYITIIHSYSITCSRRWINNRFICISFI</sequence>
<name>A0AAU8MLI9_9CAUD</name>
<dbReference type="EMBL" id="PP965497">
    <property type="protein sequence ID" value="XCO00359.1"/>
    <property type="molecule type" value="Genomic_DNA"/>
</dbReference>
<evidence type="ECO:0000313" key="1">
    <source>
        <dbReference type="EMBL" id="XCO00359.1"/>
    </source>
</evidence>
<reference evidence="1" key="1">
    <citation type="submission" date="2024-06" db="EMBL/GenBank/DDBJ databases">
        <title>Intestivirid acquisition increases across infancy in a wild primate population.</title>
        <authorList>
            <person name="Schneider-Creas I.A."/>
            <person name="Moya I.L."/>
            <person name="Chiou K.L."/>
            <person name="Baniel A."/>
            <person name="Azanaw Haile A."/>
            <person name="Kebede F."/>
            <person name="Abebe B."/>
            <person name="Snyder-Mackler N."/>
            <person name="Varsani A."/>
        </authorList>
    </citation>
    <scope>NUCLEOTIDE SEQUENCE</scope>
    <source>
        <strain evidence="1">Int_RNL_2016_0117_DIX</strain>
    </source>
</reference>
<accession>A0AAU8MLI9</accession>
<protein>
    <submittedName>
        <fullName evidence="1">Uncharacterized protein</fullName>
    </submittedName>
</protein>
<proteinExistence type="predicted"/>
<organism evidence="1">
    <name type="scientific">Geladintestivirus 1</name>
    <dbReference type="NCBI Taxonomy" id="3233133"/>
    <lineage>
        <taxon>Viruses</taxon>
        <taxon>Duplodnaviria</taxon>
        <taxon>Heunggongvirae</taxon>
        <taxon>Uroviricota</taxon>
        <taxon>Caudoviricetes</taxon>
        <taxon>Crassvirales</taxon>
    </lineage>
</organism>